<evidence type="ECO:0000256" key="5">
    <source>
        <dbReference type="ARBA" id="ARBA00022801"/>
    </source>
</evidence>
<dbReference type="NCBIfam" id="TIGR00619">
    <property type="entry name" value="sbcd"/>
    <property type="match status" value="1"/>
</dbReference>
<evidence type="ECO:0000256" key="3">
    <source>
        <dbReference type="ARBA" id="ARBA00013365"/>
    </source>
</evidence>
<evidence type="ECO:0000259" key="9">
    <source>
        <dbReference type="Pfam" id="PF12320"/>
    </source>
</evidence>
<dbReference type="InterPro" id="IPR004593">
    <property type="entry name" value="SbcD"/>
</dbReference>
<comment type="caution">
    <text evidence="10">The sequence shown here is derived from an EMBL/GenBank/DDBJ whole genome shotgun (WGS) entry which is preliminary data.</text>
</comment>
<keyword evidence="6 7" id="KW-0269">Exonuclease</keyword>
<dbReference type="CDD" id="cd00840">
    <property type="entry name" value="MPP_Mre11_N"/>
    <property type="match status" value="1"/>
</dbReference>
<evidence type="ECO:0000256" key="2">
    <source>
        <dbReference type="ARBA" id="ARBA00011322"/>
    </source>
</evidence>
<dbReference type="GO" id="GO:0004527">
    <property type="term" value="F:exonuclease activity"/>
    <property type="evidence" value="ECO:0007669"/>
    <property type="project" value="UniProtKB-KW"/>
</dbReference>
<keyword evidence="7" id="KW-0255">Endonuclease</keyword>
<organism evidence="10 11">
    <name type="scientific">Erythrobacter westpacificensis</name>
    <dbReference type="NCBI Taxonomy" id="1055231"/>
    <lineage>
        <taxon>Bacteria</taxon>
        <taxon>Pseudomonadati</taxon>
        <taxon>Pseudomonadota</taxon>
        <taxon>Alphaproteobacteria</taxon>
        <taxon>Sphingomonadales</taxon>
        <taxon>Erythrobacteraceae</taxon>
        <taxon>Erythrobacter/Porphyrobacter group</taxon>
        <taxon>Erythrobacter</taxon>
    </lineage>
</organism>
<name>A0ABP9KDZ6_9SPHN</name>
<dbReference type="Proteomes" id="UP001500518">
    <property type="component" value="Unassembled WGS sequence"/>
</dbReference>
<evidence type="ECO:0000259" key="8">
    <source>
        <dbReference type="Pfam" id="PF00149"/>
    </source>
</evidence>
<dbReference type="InterPro" id="IPR050535">
    <property type="entry name" value="DNA_Repair-Maintenance_Comp"/>
</dbReference>
<protein>
    <recommendedName>
        <fullName evidence="3 7">Nuclease SbcCD subunit D</fullName>
    </recommendedName>
</protein>
<keyword evidence="4 7" id="KW-0540">Nuclease</keyword>
<dbReference type="Gene3D" id="3.60.21.10">
    <property type="match status" value="1"/>
</dbReference>
<sequence>MGHSRESEHEAFLIWLLEALEEHKTDVLLVTGDVYDVANPPVSAMRRLYGFVREVQRRVPKIQIVIIGGNHDSALRIDLPGALLEEGRVRFVGALPRKEREPDFDRICMPLENADGEVAAWLAAVPFCRPGDLGQGGLAELYGSIADAAAAKAGDLPLVLSGHLHVAGGEVSEMSERRIVVGGEEAQAASLFDSRAAYVALGHLHRPQTIRSDVPIRYAGSPFPLSATEREYRHSVSVVTLDSTGTRVEEVAVPRPVRFLKVPAGAPKPLNAVLAELESLKIEEELEERDRHPFLEVGVLVSGPEPHLQSRILAALDGKPVRLTRIIRERSIEGGSRALAAREQELTDLKPESVFAELHRTQHGTDPAEGLDKAFNELLIAAHCDDGEAV</sequence>
<dbReference type="InterPro" id="IPR041796">
    <property type="entry name" value="Mre11_N"/>
</dbReference>
<dbReference type="PANTHER" id="PTHR30337:SF0">
    <property type="entry name" value="NUCLEASE SBCCD SUBUNIT D"/>
    <property type="match status" value="1"/>
</dbReference>
<dbReference type="Pfam" id="PF12320">
    <property type="entry name" value="SbcD_C"/>
    <property type="match status" value="1"/>
</dbReference>
<proteinExistence type="inferred from homology"/>
<keyword evidence="7" id="KW-0233">DNA recombination</keyword>
<dbReference type="Pfam" id="PF00149">
    <property type="entry name" value="Metallophos"/>
    <property type="match status" value="1"/>
</dbReference>
<dbReference type="EMBL" id="BAABHV010000016">
    <property type="protein sequence ID" value="GAA5056728.1"/>
    <property type="molecule type" value="Genomic_DNA"/>
</dbReference>
<keyword evidence="5 7" id="KW-0378">Hydrolase</keyword>
<feature type="domain" description="Calcineurin-like phosphoesterase" evidence="8">
    <location>
        <begin position="13"/>
        <end position="207"/>
    </location>
</feature>
<comment type="similarity">
    <text evidence="1 7">Belongs to the SbcD family.</text>
</comment>
<gene>
    <name evidence="7" type="primary">sbcD</name>
    <name evidence="10" type="ORF">GCM10023208_21560</name>
</gene>
<dbReference type="SUPFAM" id="SSF56300">
    <property type="entry name" value="Metallo-dependent phosphatases"/>
    <property type="match status" value="1"/>
</dbReference>
<evidence type="ECO:0000313" key="10">
    <source>
        <dbReference type="EMBL" id="GAA5056728.1"/>
    </source>
</evidence>
<keyword evidence="7" id="KW-0235">DNA replication</keyword>
<dbReference type="PANTHER" id="PTHR30337">
    <property type="entry name" value="COMPONENT OF ATP-DEPENDENT DSDNA EXONUCLEASE"/>
    <property type="match status" value="1"/>
</dbReference>
<evidence type="ECO:0000256" key="4">
    <source>
        <dbReference type="ARBA" id="ARBA00022722"/>
    </source>
</evidence>
<keyword evidence="11" id="KW-1185">Reference proteome</keyword>
<evidence type="ECO:0000256" key="7">
    <source>
        <dbReference type="RuleBase" id="RU363069"/>
    </source>
</evidence>
<accession>A0ABP9KDZ6</accession>
<comment type="function">
    <text evidence="7">SbcCD cleaves DNA hairpin structures. These structures can inhibit DNA replication and are intermediates in certain DNA recombination reactions. The complex acts as a 3'-&gt;5' double strand exonuclease that can open hairpins. It also has a 5' single-strand endonuclease activity.</text>
</comment>
<dbReference type="InterPro" id="IPR004843">
    <property type="entry name" value="Calcineurin-like_PHP"/>
</dbReference>
<dbReference type="InterPro" id="IPR026843">
    <property type="entry name" value="SbcD_C"/>
</dbReference>
<evidence type="ECO:0000313" key="11">
    <source>
        <dbReference type="Proteomes" id="UP001500518"/>
    </source>
</evidence>
<comment type="subunit">
    <text evidence="2 7">Heterodimer of SbcC and SbcD.</text>
</comment>
<reference evidence="11" key="1">
    <citation type="journal article" date="2019" name="Int. J. Syst. Evol. Microbiol.">
        <title>The Global Catalogue of Microorganisms (GCM) 10K type strain sequencing project: providing services to taxonomists for standard genome sequencing and annotation.</title>
        <authorList>
            <consortium name="The Broad Institute Genomics Platform"/>
            <consortium name="The Broad Institute Genome Sequencing Center for Infectious Disease"/>
            <person name="Wu L."/>
            <person name="Ma J."/>
        </authorList>
    </citation>
    <scope>NUCLEOTIDE SEQUENCE [LARGE SCALE GENOMIC DNA]</scope>
    <source>
        <strain evidence="11">JCM 18014</strain>
    </source>
</reference>
<dbReference type="InterPro" id="IPR029052">
    <property type="entry name" value="Metallo-depent_PP-like"/>
</dbReference>
<evidence type="ECO:0000256" key="6">
    <source>
        <dbReference type="ARBA" id="ARBA00022839"/>
    </source>
</evidence>
<evidence type="ECO:0000256" key="1">
    <source>
        <dbReference type="ARBA" id="ARBA00010555"/>
    </source>
</evidence>
<feature type="domain" description="Nuclease SbcCD subunit D C-terminal" evidence="9">
    <location>
        <begin position="255"/>
        <end position="360"/>
    </location>
</feature>